<organism evidence="1 2">
    <name type="scientific">Rouxiella badensis</name>
    <dbReference type="NCBI Taxonomy" id="1646377"/>
    <lineage>
        <taxon>Bacteria</taxon>
        <taxon>Pseudomonadati</taxon>
        <taxon>Pseudomonadota</taxon>
        <taxon>Gammaproteobacteria</taxon>
        <taxon>Enterobacterales</taxon>
        <taxon>Yersiniaceae</taxon>
        <taxon>Rouxiella</taxon>
    </lineage>
</organism>
<evidence type="ECO:0000313" key="1">
    <source>
        <dbReference type="EMBL" id="ORJ23921.1"/>
    </source>
</evidence>
<keyword evidence="2" id="KW-1185">Reference proteome</keyword>
<dbReference type="AlphaFoldDB" id="A0A1X0WAZ4"/>
<accession>A0A1X0WAZ4</accession>
<proteinExistence type="predicted"/>
<evidence type="ECO:0000313" key="2">
    <source>
        <dbReference type="Proteomes" id="UP000192536"/>
    </source>
</evidence>
<sequence length="78" mass="8917">MAKSVNVTEIAVECADFRALALSADESTLYMHIEDGPLGKHWYWWKRGKPGTMRAEFVRLSNKYPQVVNGKFQIKADD</sequence>
<dbReference type="RefSeq" id="WP_084913079.1">
    <property type="nucleotide sequence ID" value="NZ_MRWE01000038.1"/>
</dbReference>
<name>A0A1X0WAZ4_9GAMM</name>
<comment type="caution">
    <text evidence="1">The sequence shown here is derived from an EMBL/GenBank/DDBJ whole genome shotgun (WGS) entry which is preliminary data.</text>
</comment>
<protein>
    <submittedName>
        <fullName evidence="1">Uncharacterized protein</fullName>
    </submittedName>
</protein>
<dbReference type="EMBL" id="MRWE01000038">
    <property type="protein sequence ID" value="ORJ23921.1"/>
    <property type="molecule type" value="Genomic_DNA"/>
</dbReference>
<reference evidence="1 2" key="1">
    <citation type="journal article" date="2017" name="Int. J. Syst. Evol. Microbiol.">
        <title>Rouxiella badensis sp. nov. and Rouxiella silvae sp. nov. isolated from peat bog soil in Germany and emendation of the genus description.</title>
        <authorList>
            <person name="Le Fleche-Mateos A."/>
            <person name="Kugler J.H."/>
            <person name="Hansen S.H."/>
            <person name="Syldatk C."/>
            <person name="Hausmann R."/>
            <person name="Lomprez F."/>
            <person name="Vandenbogaert M."/>
            <person name="Manuguerra J.C."/>
            <person name="Grimont P.A."/>
        </authorList>
    </citation>
    <scope>NUCLEOTIDE SEQUENCE [LARGE SCALE GENOMIC DNA]</scope>
    <source>
        <strain evidence="1 2">DSM 100043</strain>
    </source>
</reference>
<gene>
    <name evidence="1" type="ORF">BS640_18625</name>
</gene>
<dbReference type="Proteomes" id="UP000192536">
    <property type="component" value="Unassembled WGS sequence"/>
</dbReference>